<dbReference type="CDD" id="cd00454">
    <property type="entry name" value="TrHb1_N"/>
    <property type="match status" value="1"/>
</dbReference>
<dbReference type="RefSeq" id="WP_182308537.1">
    <property type="nucleotide sequence ID" value="NZ_CP059897.1"/>
</dbReference>
<dbReference type="Pfam" id="PF01152">
    <property type="entry name" value="Bac_globin"/>
    <property type="match status" value="1"/>
</dbReference>
<dbReference type="Gene3D" id="1.10.490.10">
    <property type="entry name" value="Globins"/>
    <property type="match status" value="1"/>
</dbReference>
<keyword evidence="5" id="KW-0408">Iron</keyword>
<organism evidence="6 7">
    <name type="scientific">Ciceribacter thiooxidans</name>
    <dbReference type="NCBI Taxonomy" id="1969821"/>
    <lineage>
        <taxon>Bacteria</taxon>
        <taxon>Pseudomonadati</taxon>
        <taxon>Pseudomonadota</taxon>
        <taxon>Alphaproteobacteria</taxon>
        <taxon>Hyphomicrobiales</taxon>
        <taxon>Rhizobiaceae</taxon>
        <taxon>Ciceribacter</taxon>
    </lineage>
</organism>
<dbReference type="EMBL" id="JBHRTG010000019">
    <property type="protein sequence ID" value="MFC3165983.1"/>
    <property type="molecule type" value="Genomic_DNA"/>
</dbReference>
<dbReference type="Proteomes" id="UP001595647">
    <property type="component" value="Unassembled WGS sequence"/>
</dbReference>
<dbReference type="InterPro" id="IPR019795">
    <property type="entry name" value="Globin_bac-like_CS"/>
</dbReference>
<evidence type="ECO:0000313" key="6">
    <source>
        <dbReference type="EMBL" id="MFC3165983.1"/>
    </source>
</evidence>
<keyword evidence="4" id="KW-0479">Metal-binding</keyword>
<proteinExistence type="predicted"/>
<reference evidence="7" key="1">
    <citation type="journal article" date="2019" name="Int. J. Syst. Evol. Microbiol.">
        <title>The Global Catalogue of Microorganisms (GCM) 10K type strain sequencing project: providing services to taxonomists for standard genome sequencing and annotation.</title>
        <authorList>
            <consortium name="The Broad Institute Genomics Platform"/>
            <consortium name="The Broad Institute Genome Sequencing Center for Infectious Disease"/>
            <person name="Wu L."/>
            <person name="Ma J."/>
        </authorList>
    </citation>
    <scope>NUCLEOTIDE SEQUENCE [LARGE SCALE GENOMIC DNA]</scope>
    <source>
        <strain evidence="7">KCTC 52231</strain>
    </source>
</reference>
<evidence type="ECO:0000313" key="7">
    <source>
        <dbReference type="Proteomes" id="UP001595647"/>
    </source>
</evidence>
<evidence type="ECO:0000256" key="5">
    <source>
        <dbReference type="ARBA" id="ARBA00023004"/>
    </source>
</evidence>
<comment type="cofactor">
    <cofactor evidence="1">
        <name>heme</name>
        <dbReference type="ChEBI" id="CHEBI:30413"/>
    </cofactor>
</comment>
<name>A0ABV7I8X7_9HYPH</name>
<evidence type="ECO:0000256" key="4">
    <source>
        <dbReference type="ARBA" id="ARBA00022723"/>
    </source>
</evidence>
<evidence type="ECO:0000256" key="1">
    <source>
        <dbReference type="ARBA" id="ARBA00001971"/>
    </source>
</evidence>
<keyword evidence="3" id="KW-0349">Heme</keyword>
<dbReference type="InterPro" id="IPR012292">
    <property type="entry name" value="Globin/Proto"/>
</dbReference>
<dbReference type="InterPro" id="IPR001486">
    <property type="entry name" value="Hemoglobin_trunc"/>
</dbReference>
<gene>
    <name evidence="6" type="ORF">ACFOHV_22125</name>
</gene>
<evidence type="ECO:0000256" key="3">
    <source>
        <dbReference type="ARBA" id="ARBA00022617"/>
    </source>
</evidence>
<protein>
    <submittedName>
        <fullName evidence="6">Group 1 truncated hemoglobin</fullName>
    </submittedName>
</protein>
<sequence>MERSLYERLGGAAGITKIVDDLVEAHLSNPTIRARFLPYLDRPDVVAEVKRHTCDFLGTASGGPECYKGRTMPDAHRGMNITEEEFAAAVNDVLATLERNNIDEGSRAEILGMVSSLKVEIVDL</sequence>
<dbReference type="InterPro" id="IPR009050">
    <property type="entry name" value="Globin-like_sf"/>
</dbReference>
<dbReference type="SUPFAM" id="SSF46458">
    <property type="entry name" value="Globin-like"/>
    <property type="match status" value="1"/>
</dbReference>
<keyword evidence="7" id="KW-1185">Reference proteome</keyword>
<accession>A0ABV7I8X7</accession>
<keyword evidence="2" id="KW-0813">Transport</keyword>
<dbReference type="PROSITE" id="PS01213">
    <property type="entry name" value="GLOBIN_FAM_2"/>
    <property type="match status" value="1"/>
</dbReference>
<comment type="caution">
    <text evidence="6">The sequence shown here is derived from an EMBL/GenBank/DDBJ whole genome shotgun (WGS) entry which is preliminary data.</text>
</comment>
<evidence type="ECO:0000256" key="2">
    <source>
        <dbReference type="ARBA" id="ARBA00022448"/>
    </source>
</evidence>